<protein>
    <submittedName>
        <fullName evidence="1">Uncharacterized protein</fullName>
    </submittedName>
</protein>
<comment type="caution">
    <text evidence="1">The sequence shown here is derived from an EMBL/GenBank/DDBJ whole genome shotgun (WGS) entry which is preliminary data.</text>
</comment>
<evidence type="ECO:0000313" key="2">
    <source>
        <dbReference type="Proteomes" id="UP000680045"/>
    </source>
</evidence>
<dbReference type="Proteomes" id="UP000680045">
    <property type="component" value="Unassembled WGS sequence"/>
</dbReference>
<dbReference type="AlphaFoldDB" id="A0A941J7U5"/>
<gene>
    <name evidence="1" type="ORF">KEH51_25365</name>
</gene>
<accession>A0A941J7U5</accession>
<sequence length="139" mass="16431">MDSGKKISKLFDSKMIRYRPYFTLDEMIYYLTNNSGYLCHPIIRDKADPVRRLIQHIENGHNSELYTNKEYPWYEDNPNNYSISLPIKGKFGLELIVRSGSTLTHYWQHPGGNGINLRHSLEMLREFLYYLKLIQVNLG</sequence>
<dbReference type="EMBL" id="JAGTPW010000064">
    <property type="protein sequence ID" value="MBR8646035.1"/>
    <property type="molecule type" value="Genomic_DNA"/>
</dbReference>
<evidence type="ECO:0000313" key="1">
    <source>
        <dbReference type="EMBL" id="MBR8646035.1"/>
    </source>
</evidence>
<organism evidence="1 2">
    <name type="scientific">Peribacillus frigoritolerans</name>
    <dbReference type="NCBI Taxonomy" id="450367"/>
    <lineage>
        <taxon>Bacteria</taxon>
        <taxon>Bacillati</taxon>
        <taxon>Bacillota</taxon>
        <taxon>Bacilli</taxon>
        <taxon>Bacillales</taxon>
        <taxon>Bacillaceae</taxon>
        <taxon>Peribacillus</taxon>
    </lineage>
</organism>
<reference evidence="1" key="1">
    <citation type="submission" date="2021-04" db="EMBL/GenBank/DDBJ databases">
        <title>Whole genome sequencing of Enterococci isolates from hospitalized patients.</title>
        <authorList>
            <person name="Ogoti B.M."/>
            <person name="Onyambu F.G."/>
        </authorList>
    </citation>
    <scope>NUCLEOTIDE SEQUENCE</scope>
    <source>
        <strain evidence="1">242</strain>
    </source>
</reference>
<proteinExistence type="predicted"/>
<name>A0A941J7U5_9BACI</name>